<sequence>MEKEKFPIQWPASLRSPTHKRDSSKYCQYHRDHGHDMEDYWHLKNQIKDLICKGHLRNYVNRDASQERRECREEAPQQADEQQPKGRKMLKIGGEEEVIAFSKSDLEGVHLPHDDPVMITLLMELFTMKRVLVDSASLADILHKLTFDQLRIIEDQLKPVKTSLIGFSGEIVHPLGSIDLFVIAGFSPATQAQMTFLVVDTPSPYNAKIGHP</sequence>
<dbReference type="Proteomes" id="UP000187406">
    <property type="component" value="Unassembled WGS sequence"/>
</dbReference>
<dbReference type="EMBL" id="BDDD01000705">
    <property type="protein sequence ID" value="GAV69250.1"/>
    <property type="molecule type" value="Genomic_DNA"/>
</dbReference>
<evidence type="ECO:0000313" key="2">
    <source>
        <dbReference type="EMBL" id="GAV69250.1"/>
    </source>
</evidence>
<dbReference type="PANTHER" id="PTHR33240">
    <property type="entry name" value="OS08G0508500 PROTEIN"/>
    <property type="match status" value="1"/>
</dbReference>
<protein>
    <submittedName>
        <fullName evidence="2">Uncharacterized protein</fullName>
    </submittedName>
</protein>
<dbReference type="AlphaFoldDB" id="A0A1Q3BMK3"/>
<name>A0A1Q3BMK3_CEPFO</name>
<feature type="compositionally biased region" description="Basic and acidic residues" evidence="1">
    <location>
        <begin position="66"/>
        <end position="75"/>
    </location>
</feature>
<comment type="caution">
    <text evidence="2">The sequence shown here is derived from an EMBL/GenBank/DDBJ whole genome shotgun (WGS) entry which is preliminary data.</text>
</comment>
<dbReference type="InParanoid" id="A0A1Q3BMK3"/>
<feature type="region of interest" description="Disordered" evidence="1">
    <location>
        <begin position="66"/>
        <end position="88"/>
    </location>
</feature>
<organism evidence="2 3">
    <name type="scientific">Cephalotus follicularis</name>
    <name type="common">Albany pitcher plant</name>
    <dbReference type="NCBI Taxonomy" id="3775"/>
    <lineage>
        <taxon>Eukaryota</taxon>
        <taxon>Viridiplantae</taxon>
        <taxon>Streptophyta</taxon>
        <taxon>Embryophyta</taxon>
        <taxon>Tracheophyta</taxon>
        <taxon>Spermatophyta</taxon>
        <taxon>Magnoliopsida</taxon>
        <taxon>eudicotyledons</taxon>
        <taxon>Gunneridae</taxon>
        <taxon>Pentapetalae</taxon>
        <taxon>rosids</taxon>
        <taxon>fabids</taxon>
        <taxon>Oxalidales</taxon>
        <taxon>Cephalotaceae</taxon>
        <taxon>Cephalotus</taxon>
    </lineage>
</organism>
<evidence type="ECO:0000256" key="1">
    <source>
        <dbReference type="SAM" id="MobiDB-lite"/>
    </source>
</evidence>
<feature type="region of interest" description="Disordered" evidence="1">
    <location>
        <begin position="1"/>
        <end position="23"/>
    </location>
</feature>
<dbReference type="OrthoDB" id="1465844at2759"/>
<dbReference type="PANTHER" id="PTHR33240:SF17">
    <property type="entry name" value="EUKARYOTIC PEPTIDE CHAIN RELEASE FACTOR GTP-BINDING SUBUNIT-LIKE"/>
    <property type="match status" value="1"/>
</dbReference>
<proteinExistence type="predicted"/>
<gene>
    <name evidence="2" type="ORF">CFOL_v3_12751</name>
</gene>
<reference evidence="3" key="1">
    <citation type="submission" date="2016-04" db="EMBL/GenBank/DDBJ databases">
        <title>Cephalotus genome sequencing.</title>
        <authorList>
            <person name="Fukushima K."/>
            <person name="Hasebe M."/>
            <person name="Fang X."/>
        </authorList>
    </citation>
    <scope>NUCLEOTIDE SEQUENCE [LARGE SCALE GENOMIC DNA]</scope>
    <source>
        <strain evidence="3">cv. St1</strain>
    </source>
</reference>
<evidence type="ECO:0000313" key="3">
    <source>
        <dbReference type="Proteomes" id="UP000187406"/>
    </source>
</evidence>
<keyword evidence="3" id="KW-1185">Reference proteome</keyword>
<accession>A0A1Q3BMK3</accession>